<organism evidence="1">
    <name type="scientific">Rhizophora mucronata</name>
    <name type="common">Asiatic mangrove</name>
    <dbReference type="NCBI Taxonomy" id="61149"/>
    <lineage>
        <taxon>Eukaryota</taxon>
        <taxon>Viridiplantae</taxon>
        <taxon>Streptophyta</taxon>
        <taxon>Embryophyta</taxon>
        <taxon>Tracheophyta</taxon>
        <taxon>Spermatophyta</taxon>
        <taxon>Magnoliopsida</taxon>
        <taxon>eudicotyledons</taxon>
        <taxon>Gunneridae</taxon>
        <taxon>Pentapetalae</taxon>
        <taxon>rosids</taxon>
        <taxon>fabids</taxon>
        <taxon>Malpighiales</taxon>
        <taxon>Rhizophoraceae</taxon>
        <taxon>Rhizophora</taxon>
    </lineage>
</organism>
<evidence type="ECO:0000313" key="1">
    <source>
        <dbReference type="EMBL" id="MBW83619.1"/>
    </source>
</evidence>
<reference evidence="1" key="1">
    <citation type="submission" date="2018-02" db="EMBL/GenBank/DDBJ databases">
        <title>Rhizophora mucronata_Transcriptome.</title>
        <authorList>
            <person name="Meera S.P."/>
            <person name="Sreeshan A."/>
            <person name="Augustine A."/>
        </authorList>
    </citation>
    <scope>NUCLEOTIDE SEQUENCE</scope>
    <source>
        <tissue evidence="1">Leaf</tissue>
    </source>
</reference>
<accession>A0A2P2IQX0</accession>
<proteinExistence type="predicted"/>
<sequence>MSSVIIKLIAGTNVNA</sequence>
<dbReference type="AlphaFoldDB" id="A0A2P2IQX0"/>
<name>A0A2P2IQX0_RHIMU</name>
<protein>
    <submittedName>
        <fullName evidence="1">Uncharacterized protein</fullName>
    </submittedName>
</protein>
<dbReference type="EMBL" id="GGEC01003136">
    <property type="protein sequence ID" value="MBW83619.1"/>
    <property type="molecule type" value="Transcribed_RNA"/>
</dbReference>